<dbReference type="FunFam" id="1.10.287.110:FF:000046">
    <property type="entry name" value="dnaJ homolog subfamily C member 21"/>
    <property type="match status" value="1"/>
</dbReference>
<keyword evidence="2" id="KW-0863">Zinc-finger</keyword>
<dbReference type="Pfam" id="PF00226">
    <property type="entry name" value="DnaJ"/>
    <property type="match status" value="1"/>
</dbReference>
<keyword evidence="5" id="KW-0175">Coiled coil</keyword>
<gene>
    <name evidence="8" type="ORF">RRG08_029005</name>
</gene>
<feature type="coiled-coil region" evidence="5">
    <location>
        <begin position="188"/>
        <end position="263"/>
    </location>
</feature>
<dbReference type="Gene3D" id="1.10.287.110">
    <property type="entry name" value="DnaJ domain"/>
    <property type="match status" value="1"/>
</dbReference>
<dbReference type="PANTHER" id="PTHR44029">
    <property type="entry name" value="DNAJ HOMOLOG SUBFAMILY C MEMBER 21"/>
    <property type="match status" value="1"/>
</dbReference>
<dbReference type="InterPro" id="IPR003604">
    <property type="entry name" value="Matrin/U1-like-C_Znf_C2H2"/>
</dbReference>
<dbReference type="GO" id="GO:0005737">
    <property type="term" value="C:cytoplasm"/>
    <property type="evidence" value="ECO:0007669"/>
    <property type="project" value="TreeGrafter"/>
</dbReference>
<dbReference type="Pfam" id="PF21884">
    <property type="entry name" value="ZUO1-like_ZHD"/>
    <property type="match status" value="1"/>
</dbReference>
<dbReference type="PROSITE" id="PS00028">
    <property type="entry name" value="ZINC_FINGER_C2H2_1"/>
    <property type="match status" value="1"/>
</dbReference>
<feature type="compositionally biased region" description="Polar residues" evidence="6">
    <location>
        <begin position="370"/>
        <end position="386"/>
    </location>
</feature>
<dbReference type="EMBL" id="JAWDGP010000257">
    <property type="protein sequence ID" value="KAK3802275.1"/>
    <property type="molecule type" value="Genomic_DNA"/>
</dbReference>
<dbReference type="InterPro" id="IPR001623">
    <property type="entry name" value="DnaJ_domain"/>
</dbReference>
<evidence type="ECO:0000256" key="1">
    <source>
        <dbReference type="ARBA" id="ARBA00022723"/>
    </source>
</evidence>
<evidence type="ECO:0000256" key="3">
    <source>
        <dbReference type="ARBA" id="ARBA00022833"/>
    </source>
</evidence>
<dbReference type="InterPro" id="IPR051964">
    <property type="entry name" value="Chaperone_stress_response"/>
</dbReference>
<evidence type="ECO:0000256" key="2">
    <source>
        <dbReference type="ARBA" id="ARBA00022771"/>
    </source>
</evidence>
<dbReference type="AlphaFoldDB" id="A0AAE1ED43"/>
<evidence type="ECO:0000313" key="9">
    <source>
        <dbReference type="Proteomes" id="UP001283361"/>
    </source>
</evidence>
<dbReference type="SMART" id="SM00271">
    <property type="entry name" value="DnaJ"/>
    <property type="match status" value="1"/>
</dbReference>
<dbReference type="SUPFAM" id="SSF57667">
    <property type="entry name" value="beta-beta-alpha zinc fingers"/>
    <property type="match status" value="1"/>
</dbReference>
<dbReference type="Gene3D" id="3.30.160.60">
    <property type="entry name" value="Classic Zinc Finger"/>
    <property type="match status" value="1"/>
</dbReference>
<dbReference type="Proteomes" id="UP001283361">
    <property type="component" value="Unassembled WGS sequence"/>
</dbReference>
<feature type="compositionally biased region" description="Low complexity" evidence="6">
    <location>
        <begin position="450"/>
        <end position="462"/>
    </location>
</feature>
<dbReference type="CDD" id="cd06257">
    <property type="entry name" value="DnaJ"/>
    <property type="match status" value="1"/>
</dbReference>
<dbReference type="InterPro" id="IPR036236">
    <property type="entry name" value="Znf_C2H2_sf"/>
</dbReference>
<evidence type="ECO:0000259" key="7">
    <source>
        <dbReference type="PROSITE" id="PS50076"/>
    </source>
</evidence>
<evidence type="ECO:0000256" key="6">
    <source>
        <dbReference type="SAM" id="MobiDB-lite"/>
    </source>
</evidence>
<dbReference type="GO" id="GO:0003676">
    <property type="term" value="F:nucleic acid binding"/>
    <property type="evidence" value="ECO:0007669"/>
    <property type="project" value="InterPro"/>
</dbReference>
<dbReference type="SMART" id="SM00355">
    <property type="entry name" value="ZnF_C2H2"/>
    <property type="match status" value="2"/>
</dbReference>
<feature type="domain" description="J" evidence="7">
    <location>
        <begin position="7"/>
        <end position="73"/>
    </location>
</feature>
<comment type="caution">
    <text evidence="8">The sequence shown here is derived from an EMBL/GenBank/DDBJ whole genome shotgun (WGS) entry which is preliminary data.</text>
</comment>
<dbReference type="PROSITE" id="PS00636">
    <property type="entry name" value="DNAJ_1"/>
    <property type="match status" value="1"/>
</dbReference>
<keyword evidence="1" id="KW-0479">Metal-binding</keyword>
<feature type="compositionally biased region" description="Basic residues" evidence="6">
    <location>
        <begin position="423"/>
        <end position="435"/>
    </location>
</feature>
<organism evidence="8 9">
    <name type="scientific">Elysia crispata</name>
    <name type="common">lettuce slug</name>
    <dbReference type="NCBI Taxonomy" id="231223"/>
    <lineage>
        <taxon>Eukaryota</taxon>
        <taxon>Metazoa</taxon>
        <taxon>Spiralia</taxon>
        <taxon>Lophotrochozoa</taxon>
        <taxon>Mollusca</taxon>
        <taxon>Gastropoda</taxon>
        <taxon>Heterobranchia</taxon>
        <taxon>Euthyneura</taxon>
        <taxon>Panpulmonata</taxon>
        <taxon>Sacoglossa</taxon>
        <taxon>Placobranchoidea</taxon>
        <taxon>Plakobranchidae</taxon>
        <taxon>Elysia</taxon>
    </lineage>
</organism>
<dbReference type="InterPro" id="IPR018253">
    <property type="entry name" value="DnaJ_domain_CS"/>
</dbReference>
<dbReference type="InterPro" id="IPR036869">
    <property type="entry name" value="J_dom_sf"/>
</dbReference>
<feature type="region of interest" description="Disordered" evidence="6">
    <location>
        <begin position="584"/>
        <end position="619"/>
    </location>
</feature>
<feature type="compositionally biased region" description="Basic residues" evidence="6">
    <location>
        <begin position="609"/>
        <end position="619"/>
    </location>
</feature>
<evidence type="ECO:0000313" key="8">
    <source>
        <dbReference type="EMBL" id="KAK3802275.1"/>
    </source>
</evidence>
<dbReference type="SMART" id="SM00451">
    <property type="entry name" value="ZnF_U1"/>
    <property type="match status" value="2"/>
</dbReference>
<evidence type="ECO:0000256" key="4">
    <source>
        <dbReference type="ARBA" id="ARBA00074367"/>
    </source>
</evidence>
<feature type="compositionally biased region" description="Basic residues" evidence="6">
    <location>
        <begin position="463"/>
        <end position="473"/>
    </location>
</feature>
<evidence type="ECO:0000256" key="5">
    <source>
        <dbReference type="SAM" id="Coils"/>
    </source>
</evidence>
<protein>
    <recommendedName>
        <fullName evidence="4">DnaJ homolog subfamily C member 21</fullName>
    </recommendedName>
</protein>
<keyword evidence="3" id="KW-0862">Zinc</keyword>
<dbReference type="InterPro" id="IPR022755">
    <property type="entry name" value="Znf_C2H2_jaz"/>
</dbReference>
<feature type="compositionally biased region" description="Basic and acidic residues" evidence="6">
    <location>
        <begin position="498"/>
        <end position="522"/>
    </location>
</feature>
<dbReference type="Pfam" id="PF12171">
    <property type="entry name" value="zf-C2H2_jaz"/>
    <property type="match status" value="1"/>
</dbReference>
<dbReference type="GO" id="GO:0008270">
    <property type="term" value="F:zinc ion binding"/>
    <property type="evidence" value="ECO:0007669"/>
    <property type="project" value="UniProtKB-KW"/>
</dbReference>
<dbReference type="PANTHER" id="PTHR44029:SF1">
    <property type="entry name" value="DNAJ HOMOLOG SUBFAMILY C MEMBER 21"/>
    <property type="match status" value="1"/>
</dbReference>
<sequence length="619" mass="72419">MAEKIKCHYEVLGVERDATDEDLKRSYRKLALKYHPDKNPDNVEEATAQFRVVQQAYEVLTDPQERAWYDKHREAILRGGLGGGDKYDDDSLDVFQYFNSSCYCGFDEDEKSFYSVYGKVFEALAEEDYVFMDDREEDEEFPKFGGPDADYDEIVGPFYAFWSSFCTQKSYVWAEKYDTREALDRRMRRAMEQENKKLRDAAKKERNEEIRALVAYVKKRDKRVQAYKKKLEERHAEIERKTKERRAEELRERQRRLENYQEAEWSAMSELEKDLQQLEAHLDENFSPDNREGINDFQDDFMENDIGEKETNGTVEDADDLYYSDLYCVACNKAFKSFKAFSNHEKSRKHKEMVAVIEEEMRQEEEQINKSETNIPNITESSQSRLPSLHTEEKIPEAEKEENIDSDQQLSSGEEEIEEQRQRLSKKQKKKRRQKNIAGAEEDLAEKLAESSLSSDLQCKSTAKSKKARRKAAKQAENVEVYEELLNASEIEATKTNLDQESKISNEADVLRRSEIKHRTGAEEDEDPVSTPTSQREAIPREENGEDPVIEEKGIKNKKERANKDSFKCNVCRRSHATRNKLFEHIKQTGHALRLDASNPEIDEERTGKKGKKSKKERR</sequence>
<feature type="compositionally biased region" description="Basic and acidic residues" evidence="6">
    <location>
        <begin position="550"/>
        <end position="567"/>
    </location>
</feature>
<dbReference type="PRINTS" id="PR00625">
    <property type="entry name" value="JDOMAIN"/>
</dbReference>
<keyword evidence="9" id="KW-1185">Reference proteome</keyword>
<feature type="compositionally biased region" description="Basic and acidic residues" evidence="6">
    <location>
        <begin position="390"/>
        <end position="403"/>
    </location>
</feature>
<feature type="region of interest" description="Disordered" evidence="6">
    <location>
        <begin position="361"/>
        <end position="571"/>
    </location>
</feature>
<dbReference type="SUPFAM" id="SSF46565">
    <property type="entry name" value="Chaperone J-domain"/>
    <property type="match status" value="1"/>
</dbReference>
<dbReference type="InterPro" id="IPR013087">
    <property type="entry name" value="Znf_C2H2_type"/>
</dbReference>
<accession>A0AAE1ED43</accession>
<name>A0AAE1ED43_9GAST</name>
<dbReference type="InterPro" id="IPR054076">
    <property type="entry name" value="ZUO1-like_ZHD"/>
</dbReference>
<proteinExistence type="predicted"/>
<dbReference type="PROSITE" id="PS50076">
    <property type="entry name" value="DNAJ_2"/>
    <property type="match status" value="1"/>
</dbReference>
<reference evidence="8" key="1">
    <citation type="journal article" date="2023" name="G3 (Bethesda)">
        <title>A reference genome for the long-term kleptoplast-retaining sea slug Elysia crispata morphotype clarki.</title>
        <authorList>
            <person name="Eastman K.E."/>
            <person name="Pendleton A.L."/>
            <person name="Shaikh M.A."/>
            <person name="Suttiyut T."/>
            <person name="Ogas R."/>
            <person name="Tomko P."/>
            <person name="Gavelis G."/>
            <person name="Widhalm J.R."/>
            <person name="Wisecaver J.H."/>
        </authorList>
    </citation>
    <scope>NUCLEOTIDE SEQUENCE</scope>
    <source>
        <strain evidence="8">ECLA1</strain>
    </source>
</reference>